<dbReference type="EMBL" id="NESN01000001">
    <property type="protein sequence ID" value="PUE55806.1"/>
    <property type="molecule type" value="Genomic_DNA"/>
</dbReference>
<keyword evidence="3" id="KW-1185">Reference proteome</keyword>
<evidence type="ECO:0000313" key="3">
    <source>
        <dbReference type="Proteomes" id="UP000250790"/>
    </source>
</evidence>
<dbReference type="Pfam" id="PF21781">
    <property type="entry name" value="DUF6876"/>
    <property type="match status" value="1"/>
</dbReference>
<accession>A0A315ECU6</accession>
<comment type="caution">
    <text evidence="2">The sequence shown here is derived from an EMBL/GenBank/DDBJ whole genome shotgun (WGS) entry which is preliminary data.</text>
</comment>
<dbReference type="RefSeq" id="WP_108311796.1">
    <property type="nucleotide sequence ID" value="NZ_NESN01000001.1"/>
</dbReference>
<name>A0A315ECU6_9BURK</name>
<dbReference type="OrthoDB" id="1255124at2"/>
<evidence type="ECO:0000259" key="1">
    <source>
        <dbReference type="Pfam" id="PF21781"/>
    </source>
</evidence>
<dbReference type="AlphaFoldDB" id="A0A315ECU6"/>
<organism evidence="2 3">
    <name type="scientific">Limnohabitans parvus II-B4</name>
    <dbReference type="NCBI Taxonomy" id="1293052"/>
    <lineage>
        <taxon>Bacteria</taxon>
        <taxon>Pseudomonadati</taxon>
        <taxon>Pseudomonadota</taxon>
        <taxon>Betaproteobacteria</taxon>
        <taxon>Burkholderiales</taxon>
        <taxon>Comamonadaceae</taxon>
        <taxon>Limnohabitans</taxon>
    </lineage>
</organism>
<sequence length="121" mass="13760">MVEENELLTTLKQFTGCDQLARLTRTVLLTEGSRYLAEAAECFWLFDVYASHLSGVDGNKDWFTCLKLTKTNHSASVSIEDVNGRVLAKQKIEYTDFPLTAITLYGCWAGEYWVLMLTSEY</sequence>
<proteinExistence type="predicted"/>
<dbReference type="InterPro" id="IPR049241">
    <property type="entry name" value="DUF6876"/>
</dbReference>
<gene>
    <name evidence="2" type="ORF">B9Z37_04520</name>
</gene>
<protein>
    <recommendedName>
        <fullName evidence="1">DUF6876 domain-containing protein</fullName>
    </recommendedName>
</protein>
<evidence type="ECO:0000313" key="2">
    <source>
        <dbReference type="EMBL" id="PUE55806.1"/>
    </source>
</evidence>
<feature type="domain" description="DUF6876" evidence="1">
    <location>
        <begin position="6"/>
        <end position="121"/>
    </location>
</feature>
<reference evidence="2 3" key="1">
    <citation type="submission" date="2017-04" db="EMBL/GenBank/DDBJ databases">
        <title>Unexpected and diverse lifestyles within the genus Limnohabitans.</title>
        <authorList>
            <person name="Kasalicky V."/>
            <person name="Mehrshad M."/>
            <person name="Andrei S.-A."/>
            <person name="Salcher M."/>
            <person name="Kratochvilova H."/>
            <person name="Simek K."/>
            <person name="Ghai R."/>
        </authorList>
    </citation>
    <scope>NUCLEOTIDE SEQUENCE [LARGE SCALE GENOMIC DNA]</scope>
    <source>
        <strain evidence="2 3">II-B4</strain>
    </source>
</reference>
<dbReference type="Proteomes" id="UP000250790">
    <property type="component" value="Unassembled WGS sequence"/>
</dbReference>